<evidence type="ECO:0000313" key="2">
    <source>
        <dbReference type="Proteomes" id="UP001345963"/>
    </source>
</evidence>
<comment type="caution">
    <text evidence="1">The sequence shown here is derived from an EMBL/GenBank/DDBJ whole genome shotgun (WGS) entry which is preliminary data.</text>
</comment>
<dbReference type="EMBL" id="JAHUTI010090646">
    <property type="protein sequence ID" value="MED6261740.1"/>
    <property type="molecule type" value="Genomic_DNA"/>
</dbReference>
<keyword evidence="2" id="KW-1185">Reference proteome</keyword>
<evidence type="ECO:0000313" key="1">
    <source>
        <dbReference type="EMBL" id="MED6261740.1"/>
    </source>
</evidence>
<dbReference type="Proteomes" id="UP001345963">
    <property type="component" value="Unassembled WGS sequence"/>
</dbReference>
<gene>
    <name evidence="1" type="ORF">ATANTOWER_009288</name>
</gene>
<proteinExistence type="predicted"/>
<accession>A0ABU7CHL8</accession>
<sequence length="74" mass="8674">MYAEGKHLPDLSDPFPEVQLDPEFAEERSPLLCRKDSKRILCKCSLDTPLQHHPVTLRDSTNSRLKEQMFHQRL</sequence>
<organism evidence="1 2">
    <name type="scientific">Ataeniobius toweri</name>
    <dbReference type="NCBI Taxonomy" id="208326"/>
    <lineage>
        <taxon>Eukaryota</taxon>
        <taxon>Metazoa</taxon>
        <taxon>Chordata</taxon>
        <taxon>Craniata</taxon>
        <taxon>Vertebrata</taxon>
        <taxon>Euteleostomi</taxon>
        <taxon>Actinopterygii</taxon>
        <taxon>Neopterygii</taxon>
        <taxon>Teleostei</taxon>
        <taxon>Neoteleostei</taxon>
        <taxon>Acanthomorphata</taxon>
        <taxon>Ovalentaria</taxon>
        <taxon>Atherinomorphae</taxon>
        <taxon>Cyprinodontiformes</taxon>
        <taxon>Goodeidae</taxon>
        <taxon>Ataeniobius</taxon>
    </lineage>
</organism>
<reference evidence="1 2" key="1">
    <citation type="submission" date="2021-07" db="EMBL/GenBank/DDBJ databases">
        <authorList>
            <person name="Palmer J.M."/>
        </authorList>
    </citation>
    <scope>NUCLEOTIDE SEQUENCE [LARGE SCALE GENOMIC DNA]</scope>
    <source>
        <strain evidence="1 2">AT_MEX2019</strain>
        <tissue evidence="1">Muscle</tissue>
    </source>
</reference>
<name>A0ABU7CHL8_9TELE</name>
<protein>
    <submittedName>
        <fullName evidence="1">Uncharacterized protein</fullName>
    </submittedName>
</protein>